<evidence type="ECO:0000259" key="2">
    <source>
        <dbReference type="PROSITE" id="PS50891"/>
    </source>
</evidence>
<dbReference type="Pfam" id="PF03195">
    <property type="entry name" value="LOB"/>
    <property type="match status" value="1"/>
</dbReference>
<name>A0AAV0INJ9_9ROSI</name>
<evidence type="ECO:0000313" key="4">
    <source>
        <dbReference type="Proteomes" id="UP001154282"/>
    </source>
</evidence>
<dbReference type="PANTHER" id="PTHR31301:SF21">
    <property type="entry name" value="LOB DOMAIN-CONTAINING PROTEIN 27-RELATED"/>
    <property type="match status" value="1"/>
</dbReference>
<dbReference type="Proteomes" id="UP001154282">
    <property type="component" value="Unassembled WGS sequence"/>
</dbReference>
<dbReference type="EMBL" id="CAMGYJ010000004">
    <property type="protein sequence ID" value="CAI0399167.1"/>
    <property type="molecule type" value="Genomic_DNA"/>
</dbReference>
<gene>
    <name evidence="3" type="ORF">LITE_LOCUS10195</name>
</gene>
<reference evidence="3" key="1">
    <citation type="submission" date="2022-08" db="EMBL/GenBank/DDBJ databases">
        <authorList>
            <person name="Gutierrez-Valencia J."/>
        </authorList>
    </citation>
    <scope>NUCLEOTIDE SEQUENCE</scope>
</reference>
<keyword evidence="4" id="KW-1185">Reference proteome</keyword>
<dbReference type="InterPro" id="IPR004883">
    <property type="entry name" value="LOB"/>
</dbReference>
<proteinExistence type="inferred from homology"/>
<protein>
    <recommendedName>
        <fullName evidence="2">LOB domain-containing protein</fullName>
    </recommendedName>
</protein>
<dbReference type="AlphaFoldDB" id="A0AAV0INJ9"/>
<comment type="similarity">
    <text evidence="1">Belongs to the LOB domain-containing protein family.</text>
</comment>
<organism evidence="3 4">
    <name type="scientific">Linum tenue</name>
    <dbReference type="NCBI Taxonomy" id="586396"/>
    <lineage>
        <taxon>Eukaryota</taxon>
        <taxon>Viridiplantae</taxon>
        <taxon>Streptophyta</taxon>
        <taxon>Embryophyta</taxon>
        <taxon>Tracheophyta</taxon>
        <taxon>Spermatophyta</taxon>
        <taxon>Magnoliopsida</taxon>
        <taxon>eudicotyledons</taxon>
        <taxon>Gunneridae</taxon>
        <taxon>Pentapetalae</taxon>
        <taxon>rosids</taxon>
        <taxon>fabids</taxon>
        <taxon>Malpighiales</taxon>
        <taxon>Linaceae</taxon>
        <taxon>Linum</taxon>
    </lineage>
</organism>
<accession>A0AAV0INJ9</accession>
<feature type="domain" description="LOB" evidence="2">
    <location>
        <begin position="9"/>
        <end position="110"/>
    </location>
</feature>
<evidence type="ECO:0000313" key="3">
    <source>
        <dbReference type="EMBL" id="CAI0399167.1"/>
    </source>
</evidence>
<dbReference type="PROSITE" id="PS50891">
    <property type="entry name" value="LOB"/>
    <property type="match status" value="1"/>
</dbReference>
<evidence type="ECO:0000256" key="1">
    <source>
        <dbReference type="ARBA" id="ARBA00005474"/>
    </source>
</evidence>
<dbReference type="PANTHER" id="PTHR31301">
    <property type="entry name" value="LOB DOMAIN-CONTAINING PROTEIN 4-RELATED"/>
    <property type="match status" value="1"/>
</dbReference>
<comment type="caution">
    <text evidence="3">The sequence shown here is derived from an EMBL/GenBank/DDBJ whole genome shotgun (WGS) entry which is preliminary data.</text>
</comment>
<sequence>MTLKGGTSHACAACKYQRRKCTSECQLAPYFPANKPEMFRNAHKLFGVRNIVKILEKLDGPQRQEAMHSIIWQANIRDLYPVQGCYGYICRLQYQIRQAEEELHAIHAQLNMYRQHHHHHHGLDAGAAAAEDMVPSSQLELGMAPPASNNNNAALTLFGHNPAQQAYAAAGVMAQMPSPVTPDQQQQLSYPISSNPVGGYNTGYFDATKDDNNNNNNNVAAVNSFWLQHTYGMNNNNNAVTNSSSSMGALQSQLLAAQPLGGIQEEVVQDYDEMHPFFDTIDDRQSYIDSKEAYDTSSEESLKDTTQSLEQHVVAEDELKSAAACFSLTSVN</sequence>